<organism evidence="2 3">
    <name type="scientific">Eshraghiella crossota DSM 2876</name>
    <dbReference type="NCBI Taxonomy" id="511680"/>
    <lineage>
        <taxon>Bacteria</taxon>
        <taxon>Bacillati</taxon>
        <taxon>Bacillota</taxon>
        <taxon>Clostridia</taxon>
        <taxon>Lachnospirales</taxon>
        <taxon>Lachnospiraceae</taxon>
        <taxon>Eshraghiella</taxon>
    </lineage>
</organism>
<dbReference type="GeneID" id="98918877"/>
<name>D4RYT9_9FIRM</name>
<proteinExistence type="predicted"/>
<keyword evidence="1" id="KW-1133">Transmembrane helix</keyword>
<feature type="transmembrane region" description="Helical" evidence="1">
    <location>
        <begin position="195"/>
        <end position="215"/>
    </location>
</feature>
<evidence type="ECO:0000313" key="3">
    <source>
        <dbReference type="Proteomes" id="UP000006238"/>
    </source>
</evidence>
<dbReference type="EMBL" id="ABWN01000023">
    <property type="protein sequence ID" value="EFF68913.1"/>
    <property type="molecule type" value="Genomic_DNA"/>
</dbReference>
<feature type="transmembrane region" description="Helical" evidence="1">
    <location>
        <begin position="305"/>
        <end position="326"/>
    </location>
</feature>
<reference evidence="2 3" key="1">
    <citation type="submission" date="2010-02" db="EMBL/GenBank/DDBJ databases">
        <authorList>
            <person name="Weinstock G."/>
            <person name="Sodergren E."/>
            <person name="Clifton S."/>
            <person name="Fulton L."/>
            <person name="Fulton B."/>
            <person name="Courtney L."/>
            <person name="Fronick C."/>
            <person name="Harrison M."/>
            <person name="Strong C."/>
            <person name="Farmer C."/>
            <person name="Delahaunty K."/>
            <person name="Markovic C."/>
            <person name="Hall O."/>
            <person name="Minx P."/>
            <person name="Tomlinson C."/>
            <person name="Mitreva M."/>
            <person name="Nelson J."/>
            <person name="Hou S."/>
            <person name="Wollam A."/>
            <person name="Pepin K.H."/>
            <person name="Johnson M."/>
            <person name="Bhonagiri V."/>
            <person name="Zhang X."/>
            <person name="Suruliraj S."/>
            <person name="Warren W."/>
            <person name="Chinwalla A."/>
            <person name="Mardis E.R."/>
            <person name="Wilson R.K."/>
        </authorList>
    </citation>
    <scope>NUCLEOTIDE SEQUENCE [LARGE SCALE GENOMIC DNA]</scope>
    <source>
        <strain evidence="2 3">DSM 2876</strain>
    </source>
</reference>
<comment type="caution">
    <text evidence="2">The sequence shown here is derived from an EMBL/GenBank/DDBJ whole genome shotgun (WGS) entry which is preliminary data.</text>
</comment>
<feature type="transmembrane region" description="Helical" evidence="1">
    <location>
        <begin position="221"/>
        <end position="246"/>
    </location>
</feature>
<gene>
    <name evidence="2" type="ORF">BUTYVIB_01003</name>
</gene>
<protein>
    <submittedName>
        <fullName evidence="2">Uncharacterized protein</fullName>
    </submittedName>
</protein>
<feature type="transmembrane region" description="Helical" evidence="1">
    <location>
        <begin position="161"/>
        <end position="183"/>
    </location>
</feature>
<sequence>MIKEYLQCIRIEAVRHANMLGNIIANLPFYKEKENESREKASLFVTGELLFFLWKIIKIYAYVMVFMYIPKLVFSKITTVGTSGFSTEDCFVFFTLVLTCVVGSIIHSGIFDVNKDSYCTIKILRVRPVIYFRVKFIYRLITELLGFWSAFTILGMNYVKAFYLVIIICLSRSVGECINILIFKMTGKRFADHKGAFLLLMLAGLFVAYFVPYVRGCVPAAYIRIFDSIWVAAILGTGSVFTYYVWSYRNYEKIISRVYTEEQFDETEDGEKDWISYNSNEGMKSYTGDKRLFHLYFKRTSGKAVYNNMIKVIIIAIFFVLGVLAIEMGNKDAVGTVISYSLPLLALVMYCLCNCSGYCRDLFTNCDIHILRKDNTGEGLAGNFIFCLYNILKINAVPIITLAASYLILGCICQVYVITAQIIICIVFMGLFFSIFGLFTYYMFQPYNADGTVRSFRYYMPSLLMYALCYGCIFVKADSIIFVVASGILTSVMVIMSLNLVYRISDRTFVLNK</sequence>
<dbReference type="RefSeq" id="WP_005602244.1">
    <property type="nucleotide sequence ID" value="NZ_GG663522.1"/>
</dbReference>
<dbReference type="AlphaFoldDB" id="D4RYT9"/>
<feature type="transmembrane region" description="Helical" evidence="1">
    <location>
        <begin position="380"/>
        <end position="409"/>
    </location>
</feature>
<accession>D4RYT9</accession>
<evidence type="ECO:0000256" key="1">
    <source>
        <dbReference type="SAM" id="Phobius"/>
    </source>
</evidence>
<feature type="transmembrane region" description="Helical" evidence="1">
    <location>
        <begin position="338"/>
        <end position="359"/>
    </location>
</feature>
<feature type="transmembrane region" description="Helical" evidence="1">
    <location>
        <begin position="456"/>
        <end position="474"/>
    </location>
</feature>
<keyword evidence="1" id="KW-0472">Membrane</keyword>
<feature type="transmembrane region" description="Helical" evidence="1">
    <location>
        <begin position="91"/>
        <end position="115"/>
    </location>
</feature>
<dbReference type="HOGENOM" id="CLU_530704_0_0_9"/>
<feature type="transmembrane region" description="Helical" evidence="1">
    <location>
        <begin position="136"/>
        <end position="155"/>
    </location>
</feature>
<feature type="transmembrane region" description="Helical" evidence="1">
    <location>
        <begin position="480"/>
        <end position="502"/>
    </location>
</feature>
<evidence type="ECO:0000313" key="2">
    <source>
        <dbReference type="EMBL" id="EFF68913.1"/>
    </source>
</evidence>
<keyword evidence="3" id="KW-1185">Reference proteome</keyword>
<keyword evidence="1" id="KW-0812">Transmembrane</keyword>
<dbReference type="STRING" id="45851.BHV86_05345"/>
<dbReference type="Proteomes" id="UP000006238">
    <property type="component" value="Unassembled WGS sequence"/>
</dbReference>
<feature type="transmembrane region" description="Helical" evidence="1">
    <location>
        <begin position="415"/>
        <end position="444"/>
    </location>
</feature>